<feature type="signal peptide" evidence="1">
    <location>
        <begin position="1"/>
        <end position="18"/>
    </location>
</feature>
<name>A0A2U1APB6_9BACT</name>
<keyword evidence="1" id="KW-0732">Signal</keyword>
<dbReference type="RefSeq" id="WP_116885111.1">
    <property type="nucleotide sequence ID" value="NZ_CABMMC010000090.1"/>
</dbReference>
<keyword evidence="3" id="KW-1185">Reference proteome</keyword>
<evidence type="ECO:0000256" key="1">
    <source>
        <dbReference type="SAM" id="SignalP"/>
    </source>
</evidence>
<organism evidence="2 3">
    <name type="scientific">Victivallis vadensis</name>
    <dbReference type="NCBI Taxonomy" id="172901"/>
    <lineage>
        <taxon>Bacteria</taxon>
        <taxon>Pseudomonadati</taxon>
        <taxon>Lentisphaerota</taxon>
        <taxon>Lentisphaeria</taxon>
        <taxon>Victivallales</taxon>
        <taxon>Victivallaceae</taxon>
        <taxon>Victivallis</taxon>
    </lineage>
</organism>
<reference evidence="2 3" key="1">
    <citation type="submission" date="2018-04" db="EMBL/GenBank/DDBJ databases">
        <title>Genomic Encyclopedia of Type Strains, Phase IV (KMG-IV): sequencing the most valuable type-strain genomes for metagenomic binning, comparative biology and taxonomic classification.</title>
        <authorList>
            <person name="Goeker M."/>
        </authorList>
    </citation>
    <scope>NUCLEOTIDE SEQUENCE [LARGE SCALE GENOMIC DNA]</scope>
    <source>
        <strain evidence="2 3">DSM 14823</strain>
    </source>
</reference>
<gene>
    <name evidence="2" type="ORF">C8D82_12716</name>
</gene>
<dbReference type="EMBL" id="QEKH01000027">
    <property type="protein sequence ID" value="PVY38254.1"/>
    <property type="molecule type" value="Genomic_DNA"/>
</dbReference>
<proteinExistence type="predicted"/>
<evidence type="ECO:0000313" key="2">
    <source>
        <dbReference type="EMBL" id="PVY38254.1"/>
    </source>
</evidence>
<protein>
    <recommendedName>
        <fullName evidence="4">Parallel beta helix pectate lyase-like protein</fullName>
    </recommendedName>
</protein>
<dbReference type="GeneID" id="78296396"/>
<dbReference type="InterPro" id="IPR011050">
    <property type="entry name" value="Pectin_lyase_fold/virulence"/>
</dbReference>
<dbReference type="Gene3D" id="2.160.20.10">
    <property type="entry name" value="Single-stranded right-handed beta-helix, Pectin lyase-like"/>
    <property type="match status" value="2"/>
</dbReference>
<dbReference type="Proteomes" id="UP000245959">
    <property type="component" value="Unassembled WGS sequence"/>
</dbReference>
<dbReference type="AlphaFoldDB" id="A0A2U1APB6"/>
<feature type="chain" id="PRO_5015626315" description="Parallel beta helix pectate lyase-like protein" evidence="1">
    <location>
        <begin position="19"/>
        <end position="495"/>
    </location>
</feature>
<evidence type="ECO:0008006" key="4">
    <source>
        <dbReference type="Google" id="ProtNLM"/>
    </source>
</evidence>
<evidence type="ECO:0000313" key="3">
    <source>
        <dbReference type="Proteomes" id="UP000245959"/>
    </source>
</evidence>
<sequence length="495" mass="54055">MKHIAGILALFAAAGLTAATVHVDNVKGDDANDGSAERPVASIERGLALLKRSDRLEVAPNGGKPYRRPYPGAVGRSLDIRLGGTAEQPMVIDGNGAVISGLSAVPADRWKEAGNGVYELPFWPMSNMYKHYAKQDYWLPESRIFFVDGKAAANCLTRAEMEKTPGGFWWSRRQRKLFFRPPEGRTIAELTVELPANAGFYVLADHVRVENFTVILSWNDGFDAAGDPRGVHYRNCVAIDNCGQGFSCHGTSVVLYEDCVAVRCASSGSCDVHWSNSSYARCVFMNNVFEGGVAANDHSAHTYSSCLVVHNRPFEQVWQNNDSRMFFDNCVIIGNGDAVPLMFLRHGSASFRQCTLLNAGILNRGAEDNRGTLSIEHSLIGGMGTALMDIPAGMEKRVMLSGNLYFGDRGFRVAGKLLLPGEVPGSFDVNSQWYDGKPAGRLEAELPRAVRRKNAAGEERRVGAALPESVWRSYAKYLHVETSPAGVSFPADGRR</sequence>
<dbReference type="InterPro" id="IPR012334">
    <property type="entry name" value="Pectin_lyas_fold"/>
</dbReference>
<accession>A0A2U1APB6</accession>
<dbReference type="OrthoDB" id="9795222at2"/>
<dbReference type="SUPFAM" id="SSF51126">
    <property type="entry name" value="Pectin lyase-like"/>
    <property type="match status" value="1"/>
</dbReference>
<comment type="caution">
    <text evidence="2">The sequence shown here is derived from an EMBL/GenBank/DDBJ whole genome shotgun (WGS) entry which is preliminary data.</text>
</comment>